<feature type="region of interest" description="Disordered" evidence="1">
    <location>
        <begin position="1"/>
        <end position="23"/>
    </location>
</feature>
<proteinExistence type="predicted"/>
<keyword evidence="2" id="KW-0472">Membrane</keyword>
<evidence type="ECO:0000313" key="3">
    <source>
        <dbReference type="EMBL" id="MQL78362.1"/>
    </source>
</evidence>
<sequence>NLQRLRTNKAQDGPSVEDRPPKAAGDFLPQHSLDRTQSSGLWIFSSLIDFSRCLCRILACLDIPAVFWLSGTLLAVFWLSRTSRPFSGFMGHSCHLAFSDIPAVF</sequence>
<evidence type="ECO:0000256" key="1">
    <source>
        <dbReference type="SAM" id="MobiDB-lite"/>
    </source>
</evidence>
<name>A0A843TZW0_COLES</name>
<gene>
    <name evidence="3" type="ORF">Taro_010795</name>
</gene>
<protein>
    <submittedName>
        <fullName evidence="3">Uncharacterized protein</fullName>
    </submittedName>
</protein>
<feature type="non-terminal residue" evidence="3">
    <location>
        <position position="1"/>
    </location>
</feature>
<evidence type="ECO:0000313" key="4">
    <source>
        <dbReference type="Proteomes" id="UP000652761"/>
    </source>
</evidence>
<evidence type="ECO:0000256" key="2">
    <source>
        <dbReference type="SAM" id="Phobius"/>
    </source>
</evidence>
<keyword evidence="2" id="KW-1133">Transmembrane helix</keyword>
<dbReference type="AlphaFoldDB" id="A0A843TZW0"/>
<keyword evidence="4" id="KW-1185">Reference proteome</keyword>
<feature type="compositionally biased region" description="Polar residues" evidence="1">
    <location>
        <begin position="1"/>
        <end position="10"/>
    </location>
</feature>
<feature type="transmembrane region" description="Helical" evidence="2">
    <location>
        <begin position="57"/>
        <end position="80"/>
    </location>
</feature>
<accession>A0A843TZW0</accession>
<dbReference type="Proteomes" id="UP000652761">
    <property type="component" value="Unassembled WGS sequence"/>
</dbReference>
<dbReference type="EMBL" id="NMUH01000396">
    <property type="protein sequence ID" value="MQL78362.1"/>
    <property type="molecule type" value="Genomic_DNA"/>
</dbReference>
<organism evidence="3 4">
    <name type="scientific">Colocasia esculenta</name>
    <name type="common">Wild taro</name>
    <name type="synonym">Arum esculentum</name>
    <dbReference type="NCBI Taxonomy" id="4460"/>
    <lineage>
        <taxon>Eukaryota</taxon>
        <taxon>Viridiplantae</taxon>
        <taxon>Streptophyta</taxon>
        <taxon>Embryophyta</taxon>
        <taxon>Tracheophyta</taxon>
        <taxon>Spermatophyta</taxon>
        <taxon>Magnoliopsida</taxon>
        <taxon>Liliopsida</taxon>
        <taxon>Araceae</taxon>
        <taxon>Aroideae</taxon>
        <taxon>Colocasieae</taxon>
        <taxon>Colocasia</taxon>
    </lineage>
</organism>
<reference evidence="3" key="1">
    <citation type="submission" date="2017-07" db="EMBL/GenBank/DDBJ databases">
        <title>Taro Niue Genome Assembly and Annotation.</title>
        <authorList>
            <person name="Atibalentja N."/>
            <person name="Keating K."/>
            <person name="Fields C.J."/>
        </authorList>
    </citation>
    <scope>NUCLEOTIDE SEQUENCE</scope>
    <source>
        <strain evidence="3">Niue_2</strain>
        <tissue evidence="3">Leaf</tissue>
    </source>
</reference>
<comment type="caution">
    <text evidence="3">The sequence shown here is derived from an EMBL/GenBank/DDBJ whole genome shotgun (WGS) entry which is preliminary data.</text>
</comment>
<keyword evidence="2" id="KW-0812">Transmembrane</keyword>